<dbReference type="Proteomes" id="UP000245765">
    <property type="component" value="Unassembled WGS sequence"/>
</dbReference>
<feature type="domain" description="Peptidase M28" evidence="1">
    <location>
        <begin position="41"/>
        <end position="195"/>
    </location>
</feature>
<name>A0A317FG09_9PROT</name>
<proteinExistence type="predicted"/>
<gene>
    <name evidence="2" type="ORF">DFH01_11790</name>
</gene>
<evidence type="ECO:0000313" key="3">
    <source>
        <dbReference type="Proteomes" id="UP000245765"/>
    </source>
</evidence>
<evidence type="ECO:0000313" key="2">
    <source>
        <dbReference type="EMBL" id="PWS37503.1"/>
    </source>
</evidence>
<dbReference type="SUPFAM" id="SSF53187">
    <property type="entry name" value="Zn-dependent exopeptidases"/>
    <property type="match status" value="1"/>
</dbReference>
<organism evidence="2 3">
    <name type="scientific">Falsiroseomonas bella</name>
    <dbReference type="NCBI Taxonomy" id="2184016"/>
    <lineage>
        <taxon>Bacteria</taxon>
        <taxon>Pseudomonadati</taxon>
        <taxon>Pseudomonadota</taxon>
        <taxon>Alphaproteobacteria</taxon>
        <taxon>Acetobacterales</taxon>
        <taxon>Roseomonadaceae</taxon>
        <taxon>Falsiroseomonas</taxon>
    </lineage>
</organism>
<evidence type="ECO:0000259" key="1">
    <source>
        <dbReference type="Pfam" id="PF04389"/>
    </source>
</evidence>
<accession>A0A317FG09</accession>
<dbReference type="Pfam" id="PF04389">
    <property type="entry name" value="Peptidase_M28"/>
    <property type="match status" value="1"/>
</dbReference>
<comment type="caution">
    <text evidence="2">The sequence shown here is derived from an EMBL/GenBank/DDBJ whole genome shotgun (WGS) entry which is preliminary data.</text>
</comment>
<dbReference type="Gene3D" id="3.40.630.10">
    <property type="entry name" value="Zn peptidases"/>
    <property type="match status" value="1"/>
</dbReference>
<dbReference type="InterPro" id="IPR007484">
    <property type="entry name" value="Peptidase_M28"/>
</dbReference>
<reference evidence="3" key="1">
    <citation type="submission" date="2018-05" db="EMBL/GenBank/DDBJ databases">
        <authorList>
            <person name="Du Z."/>
            <person name="Wang X."/>
        </authorList>
    </citation>
    <scope>NUCLEOTIDE SEQUENCE [LARGE SCALE GENOMIC DNA]</scope>
    <source>
        <strain evidence="3">CQN31</strain>
    </source>
</reference>
<dbReference type="AlphaFoldDB" id="A0A317FG09"/>
<dbReference type="EMBL" id="QGNA01000002">
    <property type="protein sequence ID" value="PWS37503.1"/>
    <property type="molecule type" value="Genomic_DNA"/>
</dbReference>
<sequence>MQGAREATRSANVRADLPGTAPPLLLLTPRTSWWTSTAERAGGILAWLEALRALAAAPRQRAVVALATCGHEIGHVGAHHAFAAEPELASDSALVIHLGANLGCAEAPQLTVRSNVRGLADRMADALVAAGHPRAPLEVVTGGKANGEAHEIESRGGRYLSLIGENPWFHAPEDRWPMSIDLPRAEAIARAVAAVAVGTAAGGAP</sequence>
<protein>
    <recommendedName>
        <fullName evidence="1">Peptidase M28 domain-containing protein</fullName>
    </recommendedName>
</protein>
<keyword evidence="3" id="KW-1185">Reference proteome</keyword>